<evidence type="ECO:0000256" key="2">
    <source>
        <dbReference type="ARBA" id="ARBA00022692"/>
    </source>
</evidence>
<name>A0A7S2ICW7_9STRA</name>
<dbReference type="AlphaFoldDB" id="A0A7S2ICW7"/>
<evidence type="ECO:0000256" key="4">
    <source>
        <dbReference type="ARBA" id="ARBA00023136"/>
    </source>
</evidence>
<feature type="transmembrane region" description="Helical" evidence="5">
    <location>
        <begin position="171"/>
        <end position="192"/>
    </location>
</feature>
<gene>
    <name evidence="7" type="ORF">HTAM1171_LOCUS11226</name>
</gene>
<dbReference type="EMBL" id="HBGV01018141">
    <property type="protein sequence ID" value="CAD9515302.1"/>
    <property type="molecule type" value="Transcribed_RNA"/>
</dbReference>
<reference evidence="7" key="1">
    <citation type="submission" date="2021-01" db="EMBL/GenBank/DDBJ databases">
        <authorList>
            <person name="Corre E."/>
            <person name="Pelletier E."/>
            <person name="Niang G."/>
            <person name="Scheremetjew M."/>
            <person name="Finn R."/>
            <person name="Kale V."/>
            <person name="Holt S."/>
            <person name="Cochrane G."/>
            <person name="Meng A."/>
            <person name="Brown T."/>
            <person name="Cohen L."/>
        </authorList>
    </citation>
    <scope>NUCLEOTIDE SEQUENCE</scope>
    <source>
        <strain evidence="7">CCMP826</strain>
    </source>
</reference>
<organism evidence="7">
    <name type="scientific">Helicotheca tamesis</name>
    <dbReference type="NCBI Taxonomy" id="374047"/>
    <lineage>
        <taxon>Eukaryota</taxon>
        <taxon>Sar</taxon>
        <taxon>Stramenopiles</taxon>
        <taxon>Ochrophyta</taxon>
        <taxon>Bacillariophyta</taxon>
        <taxon>Mediophyceae</taxon>
        <taxon>Lithodesmiophycidae</taxon>
        <taxon>Lithodesmiales</taxon>
        <taxon>Lithodesmiaceae</taxon>
        <taxon>Helicotheca</taxon>
    </lineage>
</organism>
<keyword evidence="2 5" id="KW-0812">Transmembrane</keyword>
<keyword evidence="4 5" id="KW-0472">Membrane</keyword>
<feature type="transmembrane region" description="Helical" evidence="5">
    <location>
        <begin position="250"/>
        <end position="270"/>
    </location>
</feature>
<feature type="transmembrane region" description="Helical" evidence="5">
    <location>
        <begin position="34"/>
        <end position="59"/>
    </location>
</feature>
<feature type="transmembrane region" description="Helical" evidence="5">
    <location>
        <begin position="204"/>
        <end position="230"/>
    </location>
</feature>
<feature type="transmembrane region" description="Helical" evidence="5">
    <location>
        <begin position="80"/>
        <end position="101"/>
    </location>
</feature>
<accession>A0A7S2ICW7</accession>
<dbReference type="GO" id="GO:0016020">
    <property type="term" value="C:membrane"/>
    <property type="evidence" value="ECO:0007669"/>
    <property type="project" value="UniProtKB-SubCell"/>
</dbReference>
<keyword evidence="3 5" id="KW-1133">Transmembrane helix</keyword>
<proteinExistence type="predicted"/>
<sequence>MTTATTTMTDDLKLVMSLHENPTLLPEDHLQNSLYQILTTTAVITVVHLVLLATFTVVAGKKEQTGKGKSGSVDFWKASYQATNLLINLGLGCFGIYIVFFNFPSEVAISEKIEGNESWSIFADLQIGYQLWAIPIGIFFVNETTTMLCHHVSVIITASLAAFFMNGFRYYIPFFFGVIEISSVPLSIMNTFKNNKSWIDKYPGMYATVRVTFAVMFLITRVILWLPRIIDFLRICMVMIWTSESDTCRIVLGMTAAAASVLTSMQLLWARKIVEGLIKMSKKKPAAKKE</sequence>
<protein>
    <recommendedName>
        <fullName evidence="6">TLC domain-containing protein</fullName>
    </recommendedName>
</protein>
<feature type="domain" description="TLC" evidence="6">
    <location>
        <begin position="73"/>
        <end position="282"/>
    </location>
</feature>
<feature type="transmembrane region" description="Helical" evidence="5">
    <location>
        <begin position="121"/>
        <end position="141"/>
    </location>
</feature>
<feature type="transmembrane region" description="Helical" evidence="5">
    <location>
        <begin position="148"/>
        <end position="165"/>
    </location>
</feature>
<evidence type="ECO:0000259" key="6">
    <source>
        <dbReference type="SMART" id="SM00724"/>
    </source>
</evidence>
<dbReference type="InterPro" id="IPR006634">
    <property type="entry name" value="TLC-dom"/>
</dbReference>
<evidence type="ECO:0000313" key="7">
    <source>
        <dbReference type="EMBL" id="CAD9515302.1"/>
    </source>
</evidence>
<dbReference type="SMART" id="SM00724">
    <property type="entry name" value="TLC"/>
    <property type="match status" value="1"/>
</dbReference>
<evidence type="ECO:0000256" key="3">
    <source>
        <dbReference type="ARBA" id="ARBA00022989"/>
    </source>
</evidence>
<evidence type="ECO:0000256" key="1">
    <source>
        <dbReference type="ARBA" id="ARBA00004141"/>
    </source>
</evidence>
<evidence type="ECO:0000256" key="5">
    <source>
        <dbReference type="SAM" id="Phobius"/>
    </source>
</evidence>
<comment type="subcellular location">
    <subcellularLocation>
        <location evidence="1">Membrane</location>
        <topology evidence="1">Multi-pass membrane protein</topology>
    </subcellularLocation>
</comment>